<evidence type="ECO:0000256" key="1">
    <source>
        <dbReference type="ARBA" id="ARBA00009986"/>
    </source>
</evidence>
<dbReference type="InterPro" id="IPR016160">
    <property type="entry name" value="Ald_DH_CS_CYS"/>
</dbReference>
<feature type="domain" description="Aldehyde dehydrogenase" evidence="8">
    <location>
        <begin position="22"/>
        <end position="505"/>
    </location>
</feature>
<feature type="active site" evidence="5">
    <location>
        <position position="252"/>
    </location>
</feature>
<dbReference type="InterPro" id="IPR015590">
    <property type="entry name" value="Aldehyde_DH_dom"/>
</dbReference>
<dbReference type="InterPro" id="IPR016161">
    <property type="entry name" value="Ald_DH/histidinol_DH"/>
</dbReference>
<evidence type="ECO:0000256" key="5">
    <source>
        <dbReference type="PROSITE-ProRule" id="PRU10007"/>
    </source>
</evidence>
<proteinExistence type="inferred from homology"/>
<keyword evidence="10" id="KW-1185">Reference proteome</keyword>
<dbReference type="Pfam" id="PF00171">
    <property type="entry name" value="Aldedh"/>
    <property type="match status" value="1"/>
</dbReference>
<comment type="catalytic activity">
    <reaction evidence="4">
        <text>an aldehyde + NAD(+) + H2O = a carboxylate + NADH + 2 H(+)</text>
        <dbReference type="Rhea" id="RHEA:16185"/>
        <dbReference type="ChEBI" id="CHEBI:15377"/>
        <dbReference type="ChEBI" id="CHEBI:15378"/>
        <dbReference type="ChEBI" id="CHEBI:17478"/>
        <dbReference type="ChEBI" id="CHEBI:29067"/>
        <dbReference type="ChEBI" id="CHEBI:57540"/>
        <dbReference type="ChEBI" id="CHEBI:57945"/>
        <dbReference type="EC" id="1.2.1.3"/>
    </reaction>
</comment>
<comment type="caution">
    <text evidence="9">The sequence shown here is derived from an EMBL/GenBank/DDBJ whole genome shotgun (WGS) entry which is preliminary data.</text>
</comment>
<dbReference type="PANTHER" id="PTHR11699">
    <property type="entry name" value="ALDEHYDE DEHYDROGENASE-RELATED"/>
    <property type="match status" value="1"/>
</dbReference>
<dbReference type="PROSITE" id="PS00687">
    <property type="entry name" value="ALDEHYDE_DEHYDR_GLU"/>
    <property type="match status" value="1"/>
</dbReference>
<protein>
    <recommendedName>
        <fullName evidence="3">aldehyde dehydrogenase (NAD(+))</fullName>
        <ecNumber evidence="3">1.2.1.3</ecNumber>
    </recommendedName>
</protein>
<evidence type="ECO:0000313" key="9">
    <source>
        <dbReference type="EMBL" id="CAK7227825.1"/>
    </source>
</evidence>
<evidence type="ECO:0000259" key="8">
    <source>
        <dbReference type="Pfam" id="PF00171"/>
    </source>
</evidence>
<dbReference type="SUPFAM" id="SSF53720">
    <property type="entry name" value="ALDH-like"/>
    <property type="match status" value="1"/>
</dbReference>
<comment type="similarity">
    <text evidence="1 6">Belongs to the aldehyde dehydrogenase family.</text>
</comment>
<name>A0ABP0C9K3_9PEZI</name>
<gene>
    <name evidence="9" type="ORF">SCUCBS95973_006672</name>
</gene>
<evidence type="ECO:0000256" key="3">
    <source>
        <dbReference type="ARBA" id="ARBA00024226"/>
    </source>
</evidence>
<accession>A0ABP0C9K3</accession>
<dbReference type="Proteomes" id="UP001642405">
    <property type="component" value="Unassembled WGS sequence"/>
</dbReference>
<dbReference type="Gene3D" id="3.40.309.10">
    <property type="entry name" value="Aldehyde Dehydrogenase, Chain A, domain 2"/>
    <property type="match status" value="1"/>
</dbReference>
<evidence type="ECO:0000256" key="7">
    <source>
        <dbReference type="SAM" id="MobiDB-lite"/>
    </source>
</evidence>
<dbReference type="EMBL" id="CAWUHB010000041">
    <property type="protein sequence ID" value="CAK7227825.1"/>
    <property type="molecule type" value="Genomic_DNA"/>
</dbReference>
<evidence type="ECO:0000256" key="6">
    <source>
        <dbReference type="RuleBase" id="RU003345"/>
    </source>
</evidence>
<dbReference type="EC" id="1.2.1.3" evidence="3"/>
<sequence length="533" mass="55813">MAAPLEEHNLWVGGANKQGTGEPILVENPATGENFALCDSASAEDVDHAVRIAHDVFKAGTWSRAPRQTRAEVLEEAARLLTAALPELIALEVRQTGRTIREMQAQVPSLVRWFRYYAALLRTEERPVFPTAGQLHNWADRLPLGVVVLTTPFNHPLLIAVKKLAPALAAGNSVVLKPSELTPLSSIRLAALLQEAGLPAGVFSVLPGPGAVTAAALAAHPLVRSVDITGGTNAGRALGALAGRNLARFNAELGGKAPVVVFADADLPAAINGVAFGAFVASGQTCVAATRIVVEQKAYQQVVEGLQAKAAFIAAHMGDPANPASAMGPLVSAKQRKHVTALVQDALESQLAVAVAGGSVDALPATSVLDGFSLAKGYFYPPTILVSAPGAHEPSIVRTRIWREEAFGPVIIVVPFADGDEEAALRLANDSEFGLGAALWTQDLSRAFRVSQRVDAGIVWVNTHHRNDPSSPWGAASTSAAGGGASGVGSENGLEAYHAYTMPKSTIINYARMDEARASDDWFNDGGAAVRYG</sequence>
<feature type="region of interest" description="Disordered" evidence="7">
    <location>
        <begin position="467"/>
        <end position="487"/>
    </location>
</feature>
<evidence type="ECO:0000313" key="10">
    <source>
        <dbReference type="Proteomes" id="UP001642405"/>
    </source>
</evidence>
<organism evidence="9 10">
    <name type="scientific">Sporothrix curviconia</name>
    <dbReference type="NCBI Taxonomy" id="1260050"/>
    <lineage>
        <taxon>Eukaryota</taxon>
        <taxon>Fungi</taxon>
        <taxon>Dikarya</taxon>
        <taxon>Ascomycota</taxon>
        <taxon>Pezizomycotina</taxon>
        <taxon>Sordariomycetes</taxon>
        <taxon>Sordariomycetidae</taxon>
        <taxon>Ophiostomatales</taxon>
        <taxon>Ophiostomataceae</taxon>
        <taxon>Sporothrix</taxon>
    </lineage>
</organism>
<evidence type="ECO:0000256" key="4">
    <source>
        <dbReference type="ARBA" id="ARBA00049194"/>
    </source>
</evidence>
<dbReference type="InterPro" id="IPR029510">
    <property type="entry name" value="Ald_DH_CS_GLU"/>
</dbReference>
<keyword evidence="2 6" id="KW-0560">Oxidoreductase</keyword>
<dbReference type="InterPro" id="IPR016163">
    <property type="entry name" value="Ald_DH_C"/>
</dbReference>
<dbReference type="InterPro" id="IPR016162">
    <property type="entry name" value="Ald_DH_N"/>
</dbReference>
<evidence type="ECO:0000256" key="2">
    <source>
        <dbReference type="ARBA" id="ARBA00023002"/>
    </source>
</evidence>
<dbReference type="Gene3D" id="3.40.605.10">
    <property type="entry name" value="Aldehyde Dehydrogenase, Chain A, domain 1"/>
    <property type="match status" value="1"/>
</dbReference>
<reference evidence="9 10" key="1">
    <citation type="submission" date="2024-01" db="EMBL/GenBank/DDBJ databases">
        <authorList>
            <person name="Allen C."/>
            <person name="Tagirdzhanova G."/>
        </authorList>
    </citation>
    <scope>NUCLEOTIDE SEQUENCE [LARGE SCALE GENOMIC DNA]</scope>
</reference>
<dbReference type="PROSITE" id="PS00070">
    <property type="entry name" value="ALDEHYDE_DEHYDR_CYS"/>
    <property type="match status" value="1"/>
</dbReference>
<feature type="compositionally biased region" description="Low complexity" evidence="7">
    <location>
        <begin position="470"/>
        <end position="480"/>
    </location>
</feature>